<dbReference type="CDD" id="cd17932">
    <property type="entry name" value="DEXQc_UvrD"/>
    <property type="match status" value="1"/>
</dbReference>
<evidence type="ECO:0000313" key="15">
    <source>
        <dbReference type="Proteomes" id="UP000007346"/>
    </source>
</evidence>
<dbReference type="Gene3D" id="1.10.486.10">
    <property type="entry name" value="PCRA, domain 4"/>
    <property type="match status" value="1"/>
</dbReference>
<keyword evidence="2 10" id="KW-0547">Nucleotide-binding</keyword>
<evidence type="ECO:0000256" key="2">
    <source>
        <dbReference type="ARBA" id="ARBA00022741"/>
    </source>
</evidence>
<keyword evidence="5 10" id="KW-0067">ATP-binding</keyword>
<dbReference type="GO" id="GO:0016887">
    <property type="term" value="F:ATP hydrolysis activity"/>
    <property type="evidence" value="ECO:0007669"/>
    <property type="project" value="RHEA"/>
</dbReference>
<gene>
    <name evidence="14" type="ORF">B2904_orf32</name>
</gene>
<accession>J9UFB8</accession>
<dbReference type="CDD" id="cd18807">
    <property type="entry name" value="SF1_C_UvrD"/>
    <property type="match status" value="1"/>
</dbReference>
<evidence type="ECO:0000256" key="9">
    <source>
        <dbReference type="ARBA" id="ARBA00048988"/>
    </source>
</evidence>
<dbReference type="Proteomes" id="UP000007346">
    <property type="component" value="Chromosome"/>
</dbReference>
<feature type="binding site" evidence="10">
    <location>
        <begin position="94"/>
        <end position="101"/>
    </location>
    <ligand>
        <name>ATP</name>
        <dbReference type="ChEBI" id="CHEBI:30616"/>
    </ligand>
</feature>
<feature type="domain" description="UvrD-like helicase C-terminal" evidence="13">
    <location>
        <begin position="350"/>
        <end position="635"/>
    </location>
</feature>
<dbReference type="Gene3D" id="1.10.10.160">
    <property type="match status" value="1"/>
</dbReference>
<sequence length="733" mass="84992">MQFFWFFYSNKRTGGVGAKPPQTIKFKNLINFNILYYFLINKHYACIYFVIIYNKFPTYNTYNNKGFLFFMALMLNEEQKKAVEHINGPMLALAGAGSGKTRVITERIAYLIKNGIDPSNILAVTFTNKAANEMRERIASLLKEKPKQLVISTFHSFCVRVLKLDIDKLGYKKNFSIYSSSDSRTLIRNILREVKVNTLNYDENLFAWYIDRYKNNLMKPNEVVPHDDLEKIAKRVYEVYQNYLKGYNAVDFNDLINLTIDLYINFPEVLDKYQERFKYIMVDEYQDTNLAQYKLTSLLASKYKNIVVVGDDDQSIYAFRGADVSNILSFENEYPEAKIITLNKNYRSTKAILEAAHAVISNNTQRKAKEVVAVNDEGIPPVIMPCEDERDEAQFIAENITQTAINKNLNYENFAILFRMNSQSRIFEEALRFRGIPYTVVGAFQFYERKEIKDILAYLNLFVNPEDEVSLLRVINIPKRGIGAVAINNLNEISIKNGVSLYQTLLDYENIDDIPPKAKTGIKDFLDIIHYYNEIFTVDKNTLEKPKLYENINKFLDTIAYHNEVLNSSDTKEQGSKKIENIESLMNGIAEYEKGNKNATLKNYLDRILLMSIEENNEEEKKKGVMLMSIHAAKGLEFPYVYICGMEDGILPHHKSSSDREIEEERRLCYVAMTRAKKHLTLTYCMKRKKQGRDVECTPSIFLEEMRKGLPEDMAMDEEEFFSNLKATLKPDS</sequence>
<evidence type="ECO:0000259" key="12">
    <source>
        <dbReference type="PROSITE" id="PS51198"/>
    </source>
</evidence>
<dbReference type="Gene3D" id="3.40.50.300">
    <property type="entry name" value="P-loop containing nucleotide triphosphate hydrolases"/>
    <property type="match status" value="2"/>
</dbReference>
<comment type="similarity">
    <text evidence="1">Belongs to the helicase family. UvrD subfamily.</text>
</comment>
<keyword evidence="4 10" id="KW-0347">Helicase</keyword>
<evidence type="ECO:0000256" key="8">
    <source>
        <dbReference type="ARBA" id="ARBA00034808"/>
    </source>
</evidence>
<dbReference type="KEGG" id="bpj:B2904_orf32"/>
<dbReference type="InterPro" id="IPR014017">
    <property type="entry name" value="DNA_helicase_UvrD-like_C"/>
</dbReference>
<feature type="domain" description="UvrD-like helicase ATP-binding" evidence="12">
    <location>
        <begin position="73"/>
        <end position="349"/>
    </location>
</feature>
<dbReference type="Pfam" id="PF00580">
    <property type="entry name" value="UvrD-helicase"/>
    <property type="match status" value="1"/>
</dbReference>
<dbReference type="GO" id="GO:0005829">
    <property type="term" value="C:cytosol"/>
    <property type="evidence" value="ECO:0007669"/>
    <property type="project" value="TreeGrafter"/>
</dbReference>
<evidence type="ECO:0000256" key="3">
    <source>
        <dbReference type="ARBA" id="ARBA00022801"/>
    </source>
</evidence>
<dbReference type="PANTHER" id="PTHR11070:SF64">
    <property type="entry name" value="ATP-DEPENDENT DNA HELICASE REP"/>
    <property type="match status" value="1"/>
</dbReference>
<dbReference type="HOGENOM" id="CLU_004585_5_2_12"/>
<dbReference type="Pfam" id="PF13361">
    <property type="entry name" value="UvrD_C"/>
    <property type="match status" value="1"/>
</dbReference>
<comment type="catalytic activity">
    <reaction evidence="9">
        <text>ATP + H2O = ADP + phosphate + H(+)</text>
        <dbReference type="Rhea" id="RHEA:13065"/>
        <dbReference type="ChEBI" id="CHEBI:15377"/>
        <dbReference type="ChEBI" id="CHEBI:15378"/>
        <dbReference type="ChEBI" id="CHEBI:30616"/>
        <dbReference type="ChEBI" id="CHEBI:43474"/>
        <dbReference type="ChEBI" id="CHEBI:456216"/>
        <dbReference type="EC" id="5.6.2.4"/>
    </reaction>
</comment>
<keyword evidence="3 10" id="KW-0378">Hydrolase</keyword>
<evidence type="ECO:0000256" key="6">
    <source>
        <dbReference type="ARBA" id="ARBA00023235"/>
    </source>
</evidence>
<dbReference type="GO" id="GO:0000725">
    <property type="term" value="P:recombinational repair"/>
    <property type="evidence" value="ECO:0007669"/>
    <property type="project" value="TreeGrafter"/>
</dbReference>
<organism evidence="14 15">
    <name type="scientific">Brachyspira pilosicoli B2904</name>
    <dbReference type="NCBI Taxonomy" id="1133568"/>
    <lineage>
        <taxon>Bacteria</taxon>
        <taxon>Pseudomonadati</taxon>
        <taxon>Spirochaetota</taxon>
        <taxon>Spirochaetia</taxon>
        <taxon>Brachyspirales</taxon>
        <taxon>Brachyspiraceae</taxon>
        <taxon>Brachyspira</taxon>
    </lineage>
</organism>
<evidence type="ECO:0000259" key="13">
    <source>
        <dbReference type="PROSITE" id="PS51217"/>
    </source>
</evidence>
<dbReference type="InterPro" id="IPR014016">
    <property type="entry name" value="UvrD-like_ATP-bd"/>
</dbReference>
<dbReference type="AlphaFoldDB" id="J9UFB8"/>
<dbReference type="InterPro" id="IPR013986">
    <property type="entry name" value="DExx_box_DNA_helicase_dom_sf"/>
</dbReference>
<dbReference type="PATRIC" id="fig|1133568.3.peg.32"/>
<dbReference type="EC" id="5.6.2.4" evidence="8"/>
<evidence type="ECO:0000256" key="1">
    <source>
        <dbReference type="ARBA" id="ARBA00009922"/>
    </source>
</evidence>
<evidence type="ECO:0000313" key="14">
    <source>
        <dbReference type="EMBL" id="AFR69390.1"/>
    </source>
</evidence>
<dbReference type="GO" id="GO:0005524">
    <property type="term" value="F:ATP binding"/>
    <property type="evidence" value="ECO:0007669"/>
    <property type="project" value="UniProtKB-UniRule"/>
</dbReference>
<evidence type="ECO:0000256" key="4">
    <source>
        <dbReference type="ARBA" id="ARBA00022806"/>
    </source>
</evidence>
<dbReference type="PROSITE" id="PS51217">
    <property type="entry name" value="UVRD_HELICASE_CTER"/>
    <property type="match status" value="1"/>
</dbReference>
<proteinExistence type="inferred from homology"/>
<keyword evidence="11" id="KW-0812">Transmembrane</keyword>
<keyword evidence="11" id="KW-0472">Membrane</keyword>
<dbReference type="SUPFAM" id="SSF52540">
    <property type="entry name" value="P-loop containing nucleoside triphosphate hydrolases"/>
    <property type="match status" value="1"/>
</dbReference>
<evidence type="ECO:0000256" key="7">
    <source>
        <dbReference type="ARBA" id="ARBA00034617"/>
    </source>
</evidence>
<feature type="transmembrane region" description="Helical" evidence="11">
    <location>
        <begin position="34"/>
        <end position="53"/>
    </location>
</feature>
<dbReference type="GO" id="GO:0043138">
    <property type="term" value="F:3'-5' DNA helicase activity"/>
    <property type="evidence" value="ECO:0007669"/>
    <property type="project" value="UniProtKB-EC"/>
</dbReference>
<dbReference type="EMBL" id="CP003490">
    <property type="protein sequence ID" value="AFR69390.1"/>
    <property type="molecule type" value="Genomic_DNA"/>
</dbReference>
<reference evidence="14 15" key="1">
    <citation type="journal article" date="2012" name="BMC Genomics">
        <title>Comparative genomics of Brachyspira pilosicoli strains: genome rearrangements, reductions and correlation of genetic compliment with phenotypic diversity.</title>
        <authorList>
            <person name="Mappley L.J."/>
            <person name="Black M.L."/>
            <person name="Abuoun M."/>
            <person name="Darby A.C."/>
            <person name="Woodward M.J."/>
            <person name="Parkhill J."/>
            <person name="Turner A.K."/>
            <person name="Bellgard M.I."/>
            <person name="La T."/>
            <person name="Phillips N.D."/>
            <person name="La Ragione R.M."/>
            <person name="Hampson D.J."/>
        </authorList>
    </citation>
    <scope>NUCLEOTIDE SEQUENCE [LARGE SCALE GENOMIC DNA]</scope>
    <source>
        <strain evidence="14">B2904</strain>
    </source>
</reference>
<evidence type="ECO:0000256" key="5">
    <source>
        <dbReference type="ARBA" id="ARBA00022840"/>
    </source>
</evidence>
<keyword evidence="6" id="KW-0413">Isomerase</keyword>
<keyword evidence="11" id="KW-1133">Transmembrane helix</keyword>
<comment type="catalytic activity">
    <reaction evidence="7">
        <text>Couples ATP hydrolysis with the unwinding of duplex DNA by translocating in the 3'-5' direction.</text>
        <dbReference type="EC" id="5.6.2.4"/>
    </reaction>
</comment>
<dbReference type="PROSITE" id="PS51198">
    <property type="entry name" value="UVRD_HELICASE_ATP_BIND"/>
    <property type="match status" value="1"/>
</dbReference>
<name>J9UFB8_BRAPL</name>
<protein>
    <recommendedName>
        <fullName evidence="8">DNA 3'-5' helicase</fullName>
        <ecNumber evidence="8">5.6.2.4</ecNumber>
    </recommendedName>
</protein>
<evidence type="ECO:0000256" key="10">
    <source>
        <dbReference type="PROSITE-ProRule" id="PRU00560"/>
    </source>
</evidence>
<evidence type="ECO:0000256" key="11">
    <source>
        <dbReference type="SAM" id="Phobius"/>
    </source>
</evidence>
<dbReference type="PANTHER" id="PTHR11070">
    <property type="entry name" value="UVRD / RECB / PCRA DNA HELICASE FAMILY MEMBER"/>
    <property type="match status" value="1"/>
</dbReference>
<dbReference type="InterPro" id="IPR000212">
    <property type="entry name" value="DNA_helicase_UvrD/REP"/>
</dbReference>
<dbReference type="InterPro" id="IPR027417">
    <property type="entry name" value="P-loop_NTPase"/>
</dbReference>
<dbReference type="GO" id="GO:0003677">
    <property type="term" value="F:DNA binding"/>
    <property type="evidence" value="ECO:0007669"/>
    <property type="project" value="InterPro"/>
</dbReference>